<dbReference type="AlphaFoldDB" id="A0A183TU37"/>
<keyword evidence="3" id="KW-1185">Reference proteome</keyword>
<name>A0A183TU37_SCHSO</name>
<feature type="compositionally biased region" description="Acidic residues" evidence="1">
    <location>
        <begin position="50"/>
        <end position="63"/>
    </location>
</feature>
<feature type="region of interest" description="Disordered" evidence="1">
    <location>
        <begin position="45"/>
        <end position="73"/>
    </location>
</feature>
<gene>
    <name evidence="2" type="ORF">SSLN_LOCUS19985</name>
</gene>
<protein>
    <submittedName>
        <fullName evidence="2 4">Uncharacterized protein</fullName>
    </submittedName>
</protein>
<proteinExistence type="predicted"/>
<evidence type="ECO:0000313" key="2">
    <source>
        <dbReference type="EMBL" id="VDM06371.1"/>
    </source>
</evidence>
<reference evidence="4" key="1">
    <citation type="submission" date="2016-06" db="UniProtKB">
        <authorList>
            <consortium name="WormBaseParasite"/>
        </authorList>
    </citation>
    <scope>IDENTIFICATION</scope>
</reference>
<dbReference type="WBParaSite" id="SSLN_0002072701-mRNA-1">
    <property type="protein sequence ID" value="SSLN_0002072701-mRNA-1"/>
    <property type="gene ID" value="SSLN_0002072701"/>
</dbReference>
<evidence type="ECO:0000313" key="4">
    <source>
        <dbReference type="WBParaSite" id="SSLN_0002072701-mRNA-1"/>
    </source>
</evidence>
<organism evidence="4">
    <name type="scientific">Schistocephalus solidus</name>
    <name type="common">Tapeworm</name>
    <dbReference type="NCBI Taxonomy" id="70667"/>
    <lineage>
        <taxon>Eukaryota</taxon>
        <taxon>Metazoa</taxon>
        <taxon>Spiralia</taxon>
        <taxon>Lophotrochozoa</taxon>
        <taxon>Platyhelminthes</taxon>
        <taxon>Cestoda</taxon>
        <taxon>Eucestoda</taxon>
        <taxon>Diphyllobothriidea</taxon>
        <taxon>Diphyllobothriidae</taxon>
        <taxon>Schistocephalus</taxon>
    </lineage>
</organism>
<accession>A0A183TU37</accession>
<dbReference type="Proteomes" id="UP000275846">
    <property type="component" value="Unassembled WGS sequence"/>
</dbReference>
<evidence type="ECO:0000256" key="1">
    <source>
        <dbReference type="SAM" id="MobiDB-lite"/>
    </source>
</evidence>
<evidence type="ECO:0000313" key="3">
    <source>
        <dbReference type="Proteomes" id="UP000275846"/>
    </source>
</evidence>
<dbReference type="EMBL" id="UYSU01051179">
    <property type="protein sequence ID" value="VDM06371.1"/>
    <property type="molecule type" value="Genomic_DNA"/>
</dbReference>
<sequence length="91" mass="10206">MNHWCKRAFCHDLSIPRIVVYSSIREVLKASLTDASDALAIQLVSSSSEDASETESSYDELDEEARHQDDEDDMDGYISLIISAMWCKSSS</sequence>
<reference evidence="2 3" key="2">
    <citation type="submission" date="2018-11" db="EMBL/GenBank/DDBJ databases">
        <authorList>
            <consortium name="Pathogen Informatics"/>
        </authorList>
    </citation>
    <scope>NUCLEOTIDE SEQUENCE [LARGE SCALE GENOMIC DNA]</scope>
    <source>
        <strain evidence="2 3">NST_G2</strain>
    </source>
</reference>